<dbReference type="Pfam" id="PF12705">
    <property type="entry name" value="PDDEXK_1"/>
    <property type="match status" value="1"/>
</dbReference>
<proteinExistence type="predicted"/>
<dbReference type="InterPro" id="IPR038726">
    <property type="entry name" value="PDDEXK_AddAB-type"/>
</dbReference>
<dbReference type="AlphaFoldDB" id="B3T076"/>
<reference evidence="3" key="1">
    <citation type="journal article" date="2008" name="ISME J.">
        <title>Genomic patterns of recombination, clonal divergence and environment in marine microbial populations.</title>
        <authorList>
            <person name="Konstantinidis K.T."/>
            <person name="Delong E.F."/>
        </authorList>
    </citation>
    <scope>NUCLEOTIDE SEQUENCE</scope>
</reference>
<dbReference type="Gene3D" id="3.90.320.10">
    <property type="match status" value="1"/>
</dbReference>
<evidence type="ECO:0000313" key="3">
    <source>
        <dbReference type="EMBL" id="ABZ05984.1"/>
    </source>
</evidence>
<organism evidence="3">
    <name type="scientific">uncultured marine microorganism HF4000_001N02</name>
    <dbReference type="NCBI Taxonomy" id="455504"/>
    <lineage>
        <taxon>unclassified sequences</taxon>
        <taxon>environmental samples</taxon>
    </lineage>
</organism>
<evidence type="ECO:0000259" key="2">
    <source>
        <dbReference type="Pfam" id="PF12705"/>
    </source>
</evidence>
<protein>
    <recommendedName>
        <fullName evidence="2">PD-(D/E)XK endonuclease-like domain-containing protein</fullName>
    </recommendedName>
</protein>
<feature type="compositionally biased region" description="Low complexity" evidence="1">
    <location>
        <begin position="14"/>
        <end position="28"/>
    </location>
</feature>
<sequence>MLLTNPAEGKQVMTRAPSASRSSSTVTTGPPLIGGEPAIILSRVGVHSHFMTEDDSASESMDKDFIAHQLSPSSWSRFEECPRKYWLSRQGLPRKASMPAAMGNAVHNSVEDICNLDISDREDDEVGWLPPTAKEILDRHWQIEKDNFLGTPRHPRWKNELITKAHDGLVGALNILFSKSTVGVQKLSEVTVGTWREVQTIVLANEGTLVSECGRLMGRLDLLVADIDENGESQGWIVADLKTGRPPSPSLDEKVSRQLRFYRDLLKQNNPNHPTVTAEGWYSANQTIHVADGPSVIPAALVAWEGMRPSLTPLEATPGDRQCGWCEWKAWCPIWWVARKDGLLSPGHMFRDEVVSVVRFDREAGAVLFERTPPIGEDGEVMGSEHRFGAVLRDQALVQMSELIDSGHEGPIFLGSVRMDGRVAHLGDWCEILPWSPILEGHARDHSRWLRTNSDTIFDGIGEDGESNQST</sequence>
<accession>B3T076</accession>
<dbReference type="InterPro" id="IPR011604">
    <property type="entry name" value="PDDEXK-like_dom_sf"/>
</dbReference>
<feature type="domain" description="PD-(D/E)XK endonuclease-like" evidence="2">
    <location>
        <begin position="69"/>
        <end position="333"/>
    </location>
</feature>
<dbReference type="EMBL" id="EU016563">
    <property type="protein sequence ID" value="ABZ05984.1"/>
    <property type="molecule type" value="Genomic_DNA"/>
</dbReference>
<gene>
    <name evidence="3" type="ORF">ALOHA_HF4000001N02ctg1g23</name>
</gene>
<feature type="region of interest" description="Disordered" evidence="1">
    <location>
        <begin position="1"/>
        <end position="32"/>
    </location>
</feature>
<name>B3T076_9ZZZZ</name>
<evidence type="ECO:0000256" key="1">
    <source>
        <dbReference type="SAM" id="MobiDB-lite"/>
    </source>
</evidence>